<reference evidence="1 2" key="1">
    <citation type="submission" date="2024-08" db="EMBL/GenBank/DDBJ databases">
        <title>Insights into the chromosomal genome structure of Flemingia macrophylla.</title>
        <authorList>
            <person name="Ding Y."/>
            <person name="Zhao Y."/>
            <person name="Bi W."/>
            <person name="Wu M."/>
            <person name="Zhao G."/>
            <person name="Gong Y."/>
            <person name="Li W."/>
            <person name="Zhang P."/>
        </authorList>
    </citation>
    <scope>NUCLEOTIDE SEQUENCE [LARGE SCALE GENOMIC DNA]</scope>
    <source>
        <strain evidence="1">DYQJB</strain>
        <tissue evidence="1">Leaf</tissue>
    </source>
</reference>
<keyword evidence="2" id="KW-1185">Reference proteome</keyword>
<evidence type="ECO:0000313" key="2">
    <source>
        <dbReference type="Proteomes" id="UP001603857"/>
    </source>
</evidence>
<proteinExistence type="predicted"/>
<sequence>MHFFLWMADSKPSQARNSREHCWICIRDHPQEYGRPLILFAIARGIGAPLSLDPATTNQTYAHFARI</sequence>
<organism evidence="1 2">
    <name type="scientific">Flemingia macrophylla</name>
    <dbReference type="NCBI Taxonomy" id="520843"/>
    <lineage>
        <taxon>Eukaryota</taxon>
        <taxon>Viridiplantae</taxon>
        <taxon>Streptophyta</taxon>
        <taxon>Embryophyta</taxon>
        <taxon>Tracheophyta</taxon>
        <taxon>Spermatophyta</taxon>
        <taxon>Magnoliopsida</taxon>
        <taxon>eudicotyledons</taxon>
        <taxon>Gunneridae</taxon>
        <taxon>Pentapetalae</taxon>
        <taxon>rosids</taxon>
        <taxon>fabids</taxon>
        <taxon>Fabales</taxon>
        <taxon>Fabaceae</taxon>
        <taxon>Papilionoideae</taxon>
        <taxon>50 kb inversion clade</taxon>
        <taxon>NPAAA clade</taxon>
        <taxon>indigoferoid/millettioid clade</taxon>
        <taxon>Phaseoleae</taxon>
        <taxon>Flemingia</taxon>
    </lineage>
</organism>
<comment type="caution">
    <text evidence="1">The sequence shown here is derived from an EMBL/GenBank/DDBJ whole genome shotgun (WGS) entry which is preliminary data.</text>
</comment>
<dbReference type="AlphaFoldDB" id="A0ABD1N2G7"/>
<protein>
    <submittedName>
        <fullName evidence="1">Uncharacterized protein</fullName>
    </submittedName>
</protein>
<gene>
    <name evidence="1" type="ORF">Fmac_009330</name>
</gene>
<name>A0ABD1N2G7_9FABA</name>
<dbReference type="EMBL" id="JBGMDY010000003">
    <property type="protein sequence ID" value="KAL2341390.1"/>
    <property type="molecule type" value="Genomic_DNA"/>
</dbReference>
<dbReference type="Proteomes" id="UP001603857">
    <property type="component" value="Unassembled WGS sequence"/>
</dbReference>
<evidence type="ECO:0000313" key="1">
    <source>
        <dbReference type="EMBL" id="KAL2341390.1"/>
    </source>
</evidence>
<accession>A0ABD1N2G7</accession>